<dbReference type="InterPro" id="IPR050763">
    <property type="entry name" value="ABC_transporter_ATP-binding"/>
</dbReference>
<evidence type="ECO:0000256" key="3">
    <source>
        <dbReference type="ARBA" id="ARBA00022741"/>
    </source>
</evidence>
<dbReference type="GO" id="GO:0005886">
    <property type="term" value="C:plasma membrane"/>
    <property type="evidence" value="ECO:0007669"/>
    <property type="project" value="UniProtKB-SubCell"/>
</dbReference>
<dbReference type="SMART" id="SM00382">
    <property type="entry name" value="AAA"/>
    <property type="match status" value="1"/>
</dbReference>
<dbReference type="GO" id="GO:0005524">
    <property type="term" value="F:ATP binding"/>
    <property type="evidence" value="ECO:0007669"/>
    <property type="project" value="UniProtKB-KW"/>
</dbReference>
<dbReference type="SUPFAM" id="SSF52540">
    <property type="entry name" value="P-loop containing nucleoside triphosphate hydrolases"/>
    <property type="match status" value="1"/>
</dbReference>
<sequence>MRYTEHPHEAPPDSTTPLIQISGLTKNYGRQRILDGLDLTLRPGVHALLGPNGAGKTTLVNILSTLIPHDAGQVRVLGLDPATDRRRIQRLISLTGQHAAVDESLTGWENMLLMGRLFGLRKDRARARAEALLARFELTEAAGRRASTYSGGMRRKLDIAAGLIPEPRLMFLDEPTTGLDTRSRQALWDEITALAEQGTSVFLTTQYLEEADVLADQIVVLHAGKIVAGGTAEQLKARVGGSTIELRDAAGHVLEEIPTGGEVDDVARTLREVAARRPELRVTVRRPTLDEVFLQLTGADDRPGGGADTAHHPHHEEVPA</sequence>
<name>A0A7Z0K9C8_9MICC</name>
<gene>
    <name evidence="8" type="ORF">HNR09_001972</name>
</gene>
<dbReference type="AlphaFoldDB" id="A0A7Z0K9C8"/>
<keyword evidence="4 8" id="KW-0067">ATP-binding</keyword>
<protein>
    <submittedName>
        <fullName evidence="8">ABC-2 type transport system ATP-binding protein</fullName>
    </submittedName>
</protein>
<feature type="domain" description="ABC transporter" evidence="7">
    <location>
        <begin position="19"/>
        <end position="248"/>
    </location>
</feature>
<dbReference type="InterPro" id="IPR003593">
    <property type="entry name" value="AAA+_ATPase"/>
</dbReference>
<dbReference type="GO" id="GO:0046677">
    <property type="term" value="P:response to antibiotic"/>
    <property type="evidence" value="ECO:0007669"/>
    <property type="project" value="UniProtKB-KW"/>
</dbReference>
<dbReference type="InterPro" id="IPR003439">
    <property type="entry name" value="ABC_transporter-like_ATP-bd"/>
</dbReference>
<reference evidence="8 9" key="1">
    <citation type="submission" date="2020-07" db="EMBL/GenBank/DDBJ databases">
        <title>Sequencing the genomes of 1000 actinobacteria strains.</title>
        <authorList>
            <person name="Klenk H.-P."/>
        </authorList>
    </citation>
    <scope>NUCLEOTIDE SEQUENCE [LARGE SCALE GENOMIC DNA]</scope>
    <source>
        <strain evidence="8 9">DSM 15475</strain>
    </source>
</reference>
<dbReference type="Pfam" id="PF00005">
    <property type="entry name" value="ABC_tran"/>
    <property type="match status" value="1"/>
</dbReference>
<keyword evidence="5" id="KW-0046">Antibiotic resistance</keyword>
<evidence type="ECO:0000259" key="7">
    <source>
        <dbReference type="PROSITE" id="PS50893"/>
    </source>
</evidence>
<feature type="region of interest" description="Disordered" evidence="6">
    <location>
        <begin position="298"/>
        <end position="320"/>
    </location>
</feature>
<evidence type="ECO:0000256" key="2">
    <source>
        <dbReference type="ARBA" id="ARBA00022448"/>
    </source>
</evidence>
<dbReference type="RefSeq" id="WP_179541888.1">
    <property type="nucleotide sequence ID" value="NZ_BAAALL010000005.1"/>
</dbReference>
<dbReference type="GO" id="GO:0016887">
    <property type="term" value="F:ATP hydrolysis activity"/>
    <property type="evidence" value="ECO:0007669"/>
    <property type="project" value="InterPro"/>
</dbReference>
<dbReference type="Proteomes" id="UP000535437">
    <property type="component" value="Unassembled WGS sequence"/>
</dbReference>
<evidence type="ECO:0000256" key="1">
    <source>
        <dbReference type="ARBA" id="ARBA00004202"/>
    </source>
</evidence>
<keyword evidence="3" id="KW-0547">Nucleotide-binding</keyword>
<evidence type="ECO:0000256" key="6">
    <source>
        <dbReference type="SAM" id="MobiDB-lite"/>
    </source>
</evidence>
<feature type="compositionally biased region" description="Basic and acidic residues" evidence="6">
    <location>
        <begin position="299"/>
        <end position="320"/>
    </location>
</feature>
<evidence type="ECO:0000256" key="4">
    <source>
        <dbReference type="ARBA" id="ARBA00022840"/>
    </source>
</evidence>
<comment type="caution">
    <text evidence="8">The sequence shown here is derived from an EMBL/GenBank/DDBJ whole genome shotgun (WGS) entry which is preliminary data.</text>
</comment>
<evidence type="ECO:0000256" key="5">
    <source>
        <dbReference type="ARBA" id="ARBA00023251"/>
    </source>
</evidence>
<evidence type="ECO:0000313" key="9">
    <source>
        <dbReference type="Proteomes" id="UP000535437"/>
    </source>
</evidence>
<accession>A0A7Z0K9C8</accession>
<proteinExistence type="predicted"/>
<comment type="subcellular location">
    <subcellularLocation>
        <location evidence="1">Cell membrane</location>
        <topology evidence="1">Peripheral membrane protein</topology>
    </subcellularLocation>
</comment>
<dbReference type="PANTHER" id="PTHR42711:SF19">
    <property type="entry name" value="DOXORUBICIN RESISTANCE ATP-BINDING PROTEIN DRRA"/>
    <property type="match status" value="1"/>
</dbReference>
<dbReference type="PROSITE" id="PS00211">
    <property type="entry name" value="ABC_TRANSPORTER_1"/>
    <property type="match status" value="1"/>
</dbReference>
<dbReference type="Gene3D" id="3.40.50.300">
    <property type="entry name" value="P-loop containing nucleotide triphosphate hydrolases"/>
    <property type="match status" value="1"/>
</dbReference>
<keyword evidence="9" id="KW-1185">Reference proteome</keyword>
<dbReference type="InterPro" id="IPR017871">
    <property type="entry name" value="ABC_transporter-like_CS"/>
</dbReference>
<dbReference type="PANTHER" id="PTHR42711">
    <property type="entry name" value="ABC TRANSPORTER ATP-BINDING PROTEIN"/>
    <property type="match status" value="1"/>
</dbReference>
<organism evidence="8 9">
    <name type="scientific">Nesterenkonia xinjiangensis</name>
    <dbReference type="NCBI Taxonomy" id="225327"/>
    <lineage>
        <taxon>Bacteria</taxon>
        <taxon>Bacillati</taxon>
        <taxon>Actinomycetota</taxon>
        <taxon>Actinomycetes</taxon>
        <taxon>Micrococcales</taxon>
        <taxon>Micrococcaceae</taxon>
        <taxon>Nesterenkonia</taxon>
    </lineage>
</organism>
<evidence type="ECO:0000313" key="8">
    <source>
        <dbReference type="EMBL" id="NYJ78561.1"/>
    </source>
</evidence>
<dbReference type="InterPro" id="IPR027417">
    <property type="entry name" value="P-loop_NTPase"/>
</dbReference>
<dbReference type="EMBL" id="JACCFY010000001">
    <property type="protein sequence ID" value="NYJ78561.1"/>
    <property type="molecule type" value="Genomic_DNA"/>
</dbReference>
<keyword evidence="2" id="KW-0813">Transport</keyword>
<dbReference type="PROSITE" id="PS50893">
    <property type="entry name" value="ABC_TRANSPORTER_2"/>
    <property type="match status" value="1"/>
</dbReference>